<dbReference type="Gene3D" id="3.40.50.2000">
    <property type="entry name" value="Glycogen Phosphorylase B"/>
    <property type="match status" value="1"/>
</dbReference>
<accession>A0ABN7QAD4</accession>
<evidence type="ECO:0000256" key="1">
    <source>
        <dbReference type="ARBA" id="ARBA00022676"/>
    </source>
</evidence>
<evidence type="ECO:0000259" key="3">
    <source>
        <dbReference type="Pfam" id="PF13524"/>
    </source>
</evidence>
<keyword evidence="5" id="KW-1185">Reference proteome</keyword>
<evidence type="ECO:0000256" key="2">
    <source>
        <dbReference type="ARBA" id="ARBA00022679"/>
    </source>
</evidence>
<feature type="domain" description="Spore protein YkvP/CgeB glycosyl transferase-like" evidence="3">
    <location>
        <begin position="515"/>
        <end position="667"/>
    </location>
</feature>
<dbReference type="Gene3D" id="1.25.40.10">
    <property type="entry name" value="Tetratricopeptide repeat domain"/>
    <property type="match status" value="1"/>
</dbReference>
<comment type="caution">
    <text evidence="4">The sequence shown here is derived from an EMBL/GenBank/DDBJ whole genome shotgun (WGS) entry which is preliminary data.</text>
</comment>
<proteinExistence type="predicted"/>
<sequence length="690" mass="76246">MRNLIRWMKGRVQATKLQASPTGVATRGLPPGLVDTAYCLRRYGDLTGGVEPRAYYLQVGRTPGFDPNPMFDSEHYASQLAGRDIGESATLLEHYLQVGEREGLSPSPIFDPEVYLTRNPDVAAAGVNALEHFLRWGAREGRQFADPEHPDLDARIGHVLSRDSENRFALSLRVVRHIAAGRLDQAHEASLSLASEERASLLPPVLNSLAERFWVQGLLHKAVAAWEESRSLAPAAFRSYGDLGLVLRALGHHRRALEELSTAIEQGDERPGIAEALRAMRAEYDHREPAADASNGDSNAAIQLFDTSFPSELSSFRFGEFSAYLHELPSSRIHSSTWDISHLHKSESFEAMAARHTAAHGMDASRVALYEAGRKQGRIGYCVFLNNANLFFSEDPAIALDAMAFTLYPGGGYELNDPNSDLKLRRLCDNPRLAKIITTQNLTYRYLIEKGFCEPDRLLHLFGGVVPMCFDPAALDRIEACRNTFHPVLNVCFVAQRYSALGAEKGYDVFVSVAERLRARDDIAFHVVGGFDESIIALQPGVRIHFHGVQPASFFPSFYQEMDIIVSPNISGYRLNGGRGSFDGFPTTCCVEAALCGTALFLSDFEGLNADLSGQPIYRPGLDFELIDRDADDVAAKVLRYADDREALRTLARAGRAVVLRDLCYDRQIVPRLELLRGLSGMASRAGSDL</sequence>
<dbReference type="PANTHER" id="PTHR12526:SF510">
    <property type="entry name" value="D-INOSITOL 3-PHOSPHATE GLYCOSYLTRANSFERASE"/>
    <property type="match status" value="1"/>
</dbReference>
<dbReference type="InterPro" id="IPR011990">
    <property type="entry name" value="TPR-like_helical_dom_sf"/>
</dbReference>
<dbReference type="SUPFAM" id="SSF53756">
    <property type="entry name" value="UDP-Glycosyltransferase/glycogen phosphorylase"/>
    <property type="match status" value="1"/>
</dbReference>
<dbReference type="PANTHER" id="PTHR12526">
    <property type="entry name" value="GLYCOSYLTRANSFERASE"/>
    <property type="match status" value="1"/>
</dbReference>
<dbReference type="Pfam" id="PF13524">
    <property type="entry name" value="Glyco_trans_1_2"/>
    <property type="match status" value="1"/>
</dbReference>
<dbReference type="EMBL" id="CAJPVI010000049">
    <property type="protein sequence ID" value="CAG2158767.1"/>
    <property type="molecule type" value="Genomic_DNA"/>
</dbReference>
<protein>
    <recommendedName>
        <fullName evidence="3">Spore protein YkvP/CgeB glycosyl transferase-like domain-containing protein</fullName>
    </recommendedName>
</protein>
<keyword evidence="1" id="KW-0328">Glycosyltransferase</keyword>
<name>A0ABN7QAD4_9BURK</name>
<organism evidence="4 5">
    <name type="scientific">Cupriavidus numazuensis</name>
    <dbReference type="NCBI Taxonomy" id="221992"/>
    <lineage>
        <taxon>Bacteria</taxon>
        <taxon>Pseudomonadati</taxon>
        <taxon>Pseudomonadota</taxon>
        <taxon>Betaproteobacteria</taxon>
        <taxon>Burkholderiales</taxon>
        <taxon>Burkholderiaceae</taxon>
        <taxon>Cupriavidus</taxon>
    </lineage>
</organism>
<dbReference type="SUPFAM" id="SSF48452">
    <property type="entry name" value="TPR-like"/>
    <property type="match status" value="1"/>
</dbReference>
<reference evidence="4 5" key="1">
    <citation type="submission" date="2021-03" db="EMBL/GenBank/DDBJ databases">
        <authorList>
            <person name="Peeters C."/>
        </authorList>
    </citation>
    <scope>NUCLEOTIDE SEQUENCE [LARGE SCALE GENOMIC DNA]</scope>
    <source>
        <strain evidence="4 5">LMG 26411</strain>
    </source>
</reference>
<evidence type="ECO:0000313" key="5">
    <source>
        <dbReference type="Proteomes" id="UP000672657"/>
    </source>
</evidence>
<dbReference type="RefSeq" id="WP_211957023.1">
    <property type="nucleotide sequence ID" value="NZ_CAJPVI010000049.1"/>
</dbReference>
<evidence type="ECO:0000313" key="4">
    <source>
        <dbReference type="EMBL" id="CAG2158767.1"/>
    </source>
</evidence>
<gene>
    <name evidence="4" type="ORF">LMG26411_06185</name>
</gene>
<dbReference type="Proteomes" id="UP000672657">
    <property type="component" value="Unassembled WGS sequence"/>
</dbReference>
<dbReference type="InterPro" id="IPR055259">
    <property type="entry name" value="YkvP/CgeB_Glyco_trans-like"/>
</dbReference>
<keyword evidence="2" id="KW-0808">Transferase</keyword>